<dbReference type="SMART" id="SM00020">
    <property type="entry name" value="Tryp_SPc"/>
    <property type="match status" value="1"/>
</dbReference>
<dbReference type="OrthoDB" id="6348928at2759"/>
<evidence type="ECO:0000313" key="5">
    <source>
        <dbReference type="Proteomes" id="UP000288716"/>
    </source>
</evidence>
<dbReference type="AlphaFoldDB" id="A0A443SFA8"/>
<dbReference type="SUPFAM" id="SSF50494">
    <property type="entry name" value="Trypsin-like serine proteases"/>
    <property type="match status" value="1"/>
</dbReference>
<comment type="caution">
    <text evidence="4">The sequence shown here is derived from an EMBL/GenBank/DDBJ whole genome shotgun (WGS) entry which is preliminary data.</text>
</comment>
<dbReference type="PANTHER" id="PTHR24252">
    <property type="entry name" value="ACROSIN-RELATED"/>
    <property type="match status" value="1"/>
</dbReference>
<keyword evidence="1" id="KW-1015">Disulfide bond</keyword>
<dbReference type="PROSITE" id="PS00135">
    <property type="entry name" value="TRYPSIN_SER"/>
    <property type="match status" value="1"/>
</dbReference>
<dbReference type="STRING" id="299467.A0A443SFA8"/>
<dbReference type="VEuPathDB" id="VectorBase:LDEU005839"/>
<keyword evidence="5" id="KW-1185">Reference proteome</keyword>
<accession>A0A443SFA8</accession>
<evidence type="ECO:0000256" key="2">
    <source>
        <dbReference type="ARBA" id="ARBA00024195"/>
    </source>
</evidence>
<name>A0A443SFA8_9ACAR</name>
<dbReference type="InterPro" id="IPR001254">
    <property type="entry name" value="Trypsin_dom"/>
</dbReference>
<evidence type="ECO:0000256" key="1">
    <source>
        <dbReference type="ARBA" id="ARBA00023157"/>
    </source>
</evidence>
<keyword evidence="4" id="KW-0378">Hydrolase</keyword>
<evidence type="ECO:0000259" key="3">
    <source>
        <dbReference type="PROSITE" id="PS50240"/>
    </source>
</evidence>
<evidence type="ECO:0000313" key="4">
    <source>
        <dbReference type="EMBL" id="RWS26201.1"/>
    </source>
</evidence>
<dbReference type="GO" id="GO:0006508">
    <property type="term" value="P:proteolysis"/>
    <property type="evidence" value="ECO:0007669"/>
    <property type="project" value="UniProtKB-KW"/>
</dbReference>
<dbReference type="InterPro" id="IPR009003">
    <property type="entry name" value="Peptidase_S1_PA"/>
</dbReference>
<sequence>MQMLRQSFLIRYQTYQLTVRLGDHHLYKTDDDAKPEEFKVVEVKQHPHFQRHGFFNDIGIIKLNKKVKYGDYIRPICLPNVEERSKDLAGYMATVLGWGTLYYGGPGSGVLQQVSMPIWDNKDCDKRYFQPINQGFLCAGYTEGGKDACQGDSGSPLMVADPNRRWTIYGVVSFGNRCAQPGYPGVYTRVSEYHTWVESNSVVTT</sequence>
<gene>
    <name evidence="4" type="ORF">B4U80_09789</name>
</gene>
<dbReference type="Pfam" id="PF00089">
    <property type="entry name" value="Trypsin"/>
    <property type="match status" value="1"/>
</dbReference>
<keyword evidence="4" id="KW-0645">Protease</keyword>
<dbReference type="InterPro" id="IPR043504">
    <property type="entry name" value="Peptidase_S1_PA_chymotrypsin"/>
</dbReference>
<dbReference type="InterPro" id="IPR001314">
    <property type="entry name" value="Peptidase_S1A"/>
</dbReference>
<proteinExistence type="inferred from homology"/>
<dbReference type="CDD" id="cd00190">
    <property type="entry name" value="Tryp_SPc"/>
    <property type="match status" value="1"/>
</dbReference>
<reference evidence="4 5" key="1">
    <citation type="journal article" date="2018" name="Gigascience">
        <title>Genomes of trombidid mites reveal novel predicted allergens and laterally-transferred genes associated with secondary metabolism.</title>
        <authorList>
            <person name="Dong X."/>
            <person name="Chaisiri K."/>
            <person name="Xia D."/>
            <person name="Armstrong S.D."/>
            <person name="Fang Y."/>
            <person name="Donnelly M.J."/>
            <person name="Kadowaki T."/>
            <person name="McGarry J.W."/>
            <person name="Darby A.C."/>
            <person name="Makepeace B.L."/>
        </authorList>
    </citation>
    <scope>NUCLEOTIDE SEQUENCE [LARGE SCALE GENOMIC DNA]</scope>
    <source>
        <strain evidence="4">UoL-UT</strain>
    </source>
</reference>
<comment type="similarity">
    <text evidence="2">Belongs to the peptidase S1 family. CLIP subfamily.</text>
</comment>
<dbReference type="Proteomes" id="UP000288716">
    <property type="component" value="Unassembled WGS sequence"/>
</dbReference>
<dbReference type="GO" id="GO:0004252">
    <property type="term" value="F:serine-type endopeptidase activity"/>
    <property type="evidence" value="ECO:0007669"/>
    <property type="project" value="InterPro"/>
</dbReference>
<dbReference type="EMBL" id="NCKV01002966">
    <property type="protein sequence ID" value="RWS26201.1"/>
    <property type="molecule type" value="Genomic_DNA"/>
</dbReference>
<dbReference type="PRINTS" id="PR00722">
    <property type="entry name" value="CHYMOTRYPSIN"/>
</dbReference>
<dbReference type="Gene3D" id="2.40.10.10">
    <property type="entry name" value="Trypsin-like serine proteases"/>
    <property type="match status" value="1"/>
</dbReference>
<dbReference type="FunFam" id="2.40.10.10:FF:000002">
    <property type="entry name" value="Transmembrane protease serine"/>
    <property type="match status" value="1"/>
</dbReference>
<protein>
    <submittedName>
        <fullName evidence="4">Venom protease-like protein</fullName>
    </submittedName>
</protein>
<dbReference type="InterPro" id="IPR033116">
    <property type="entry name" value="TRYPSIN_SER"/>
</dbReference>
<dbReference type="PANTHER" id="PTHR24252:SF7">
    <property type="entry name" value="HYALIN"/>
    <property type="match status" value="1"/>
</dbReference>
<feature type="domain" description="Peptidase S1" evidence="3">
    <location>
        <begin position="1"/>
        <end position="202"/>
    </location>
</feature>
<dbReference type="PROSITE" id="PS50240">
    <property type="entry name" value="TRYPSIN_DOM"/>
    <property type="match status" value="1"/>
</dbReference>
<organism evidence="4 5">
    <name type="scientific">Leptotrombidium deliense</name>
    <dbReference type="NCBI Taxonomy" id="299467"/>
    <lineage>
        <taxon>Eukaryota</taxon>
        <taxon>Metazoa</taxon>
        <taxon>Ecdysozoa</taxon>
        <taxon>Arthropoda</taxon>
        <taxon>Chelicerata</taxon>
        <taxon>Arachnida</taxon>
        <taxon>Acari</taxon>
        <taxon>Acariformes</taxon>
        <taxon>Trombidiformes</taxon>
        <taxon>Prostigmata</taxon>
        <taxon>Anystina</taxon>
        <taxon>Parasitengona</taxon>
        <taxon>Trombiculoidea</taxon>
        <taxon>Trombiculidae</taxon>
        <taxon>Leptotrombidium</taxon>
    </lineage>
</organism>